<dbReference type="InterPro" id="IPR050309">
    <property type="entry name" value="Type-B_Carboxylest/Lipase"/>
</dbReference>
<dbReference type="Gene3D" id="3.40.50.1820">
    <property type="entry name" value="alpha/beta hydrolase"/>
    <property type="match status" value="1"/>
</dbReference>
<reference evidence="3" key="1">
    <citation type="submission" date="2018-03" db="EMBL/GenBank/DDBJ databases">
        <authorList>
            <person name="Guldener U."/>
        </authorList>
    </citation>
    <scope>NUCLEOTIDE SEQUENCE</scope>
</reference>
<feature type="transmembrane region" description="Helical" evidence="1">
    <location>
        <begin position="6"/>
        <end position="25"/>
    </location>
</feature>
<keyword evidence="1" id="KW-1133">Transmembrane helix</keyword>
<gene>
    <name evidence="3" type="ORF">DNG_07577</name>
</gene>
<evidence type="ECO:0000313" key="4">
    <source>
        <dbReference type="Proteomes" id="UP001187682"/>
    </source>
</evidence>
<dbReference type="PANTHER" id="PTHR11559">
    <property type="entry name" value="CARBOXYLESTERASE"/>
    <property type="match status" value="1"/>
</dbReference>
<comment type="caution">
    <text evidence="3">The sequence shown here is derived from an EMBL/GenBank/DDBJ whole genome shotgun (WGS) entry which is preliminary data.</text>
</comment>
<keyword evidence="4" id="KW-1185">Reference proteome</keyword>
<keyword evidence="1" id="KW-0472">Membrane</keyword>
<evidence type="ECO:0000256" key="1">
    <source>
        <dbReference type="SAM" id="Phobius"/>
    </source>
</evidence>
<dbReference type="Pfam" id="PF00135">
    <property type="entry name" value="COesterase"/>
    <property type="match status" value="1"/>
</dbReference>
<dbReference type="InterPro" id="IPR002018">
    <property type="entry name" value="CarbesteraseB"/>
</dbReference>
<dbReference type="EMBL" id="ONZQ02000011">
    <property type="protein sequence ID" value="SPO04892.1"/>
    <property type="molecule type" value="Genomic_DNA"/>
</dbReference>
<dbReference type="Proteomes" id="UP001187682">
    <property type="component" value="Unassembled WGS sequence"/>
</dbReference>
<proteinExistence type="predicted"/>
<sequence length="626" mass="67258">MILFHYVLFLFFPLGSVAGILDFLFDKGGKGPAKPAVLDLPYGSFKSEYNKDSDIHVFRNVPYAAPPVGELRWAKPAPPKKGGTHNAGLKPTCPQAIIRGLNFMGSGNKSPVGTAINQFIGGLPVPSFGEESEDCLYMDIYVPSKALASPSKPLPVAVFIFGGGFILGSKDIYQPQVPFYDGTGMISQSKNSMIFITFNYRLGAFGFLAGTSMEEGGLPNAGLWDQRAVFEWVRSYVHLLGGDPGQVTAMGESAGASSIMHHLVAEGGKLDPLFRRAVLLSPAYQPMWDRAGGCESTFQDFASLSGCKDDEGKGAGVVECLRKLDSETLMRANKDLLLQQVPGTFAVGPTPDGSLIRQLPALELASGNFWPLESLVLSHCADEAAVFVDGSITTNDSFDSFLSAVFPNYTEPTPLHAAVLDHYPPVKEGGGGGSKYATQQDRVADLVRDSSMTCNIRYLTEAYTPSRVWNMQYSVSPGWHGTDLVAVFNNPHYGSSSSPSDSWEDVLTKYVLLPLGILFSGISTVLQSYLVSYVLTGDPNTRRAVVNLPPAVRWDHPQLAGEKIKKVLDVGNFLVGGVEDGQVPGAACGFWREFYAAAAADGGYVPPGGEVEQGLMVVEGNISARY</sequence>
<feature type="domain" description="Carboxylesterase type B" evidence="2">
    <location>
        <begin position="42"/>
        <end position="500"/>
    </location>
</feature>
<protein>
    <submittedName>
        <fullName evidence="3">Related to triacylglycerol lipase I</fullName>
    </submittedName>
</protein>
<keyword evidence="1" id="KW-0812">Transmembrane</keyword>
<evidence type="ECO:0000313" key="3">
    <source>
        <dbReference type="EMBL" id="SPO04892.1"/>
    </source>
</evidence>
<dbReference type="AlphaFoldDB" id="A0AAE8SYC6"/>
<accession>A0AAE8SYC6</accession>
<organism evidence="3 4">
    <name type="scientific">Cephalotrichum gorgonifer</name>
    <dbReference type="NCBI Taxonomy" id="2041049"/>
    <lineage>
        <taxon>Eukaryota</taxon>
        <taxon>Fungi</taxon>
        <taxon>Dikarya</taxon>
        <taxon>Ascomycota</taxon>
        <taxon>Pezizomycotina</taxon>
        <taxon>Sordariomycetes</taxon>
        <taxon>Hypocreomycetidae</taxon>
        <taxon>Microascales</taxon>
        <taxon>Microascaceae</taxon>
        <taxon>Cephalotrichum</taxon>
    </lineage>
</organism>
<dbReference type="InterPro" id="IPR029058">
    <property type="entry name" value="AB_hydrolase_fold"/>
</dbReference>
<name>A0AAE8SYC6_9PEZI</name>
<evidence type="ECO:0000259" key="2">
    <source>
        <dbReference type="Pfam" id="PF00135"/>
    </source>
</evidence>
<dbReference type="SUPFAM" id="SSF53474">
    <property type="entry name" value="alpha/beta-Hydrolases"/>
    <property type="match status" value="1"/>
</dbReference>